<evidence type="ECO:0000313" key="2">
    <source>
        <dbReference type="Proteomes" id="UP000069443"/>
    </source>
</evidence>
<accession>A0A117IC35</accession>
<name>A0A117IC35_MYCCR</name>
<gene>
    <name evidence="1" type="ORF">RMCC_5895</name>
</gene>
<comment type="caution">
    <text evidence="1">The sequence shown here is derived from an EMBL/GenBank/DDBJ whole genome shotgun (WGS) entry which is preliminary data.</text>
</comment>
<feature type="non-terminal residue" evidence="1">
    <location>
        <position position="150"/>
    </location>
</feature>
<organism evidence="1 2">
    <name type="scientific">Mycolicibacterium canariasense</name>
    <name type="common">Mycobacterium canariasense</name>
    <dbReference type="NCBI Taxonomy" id="228230"/>
    <lineage>
        <taxon>Bacteria</taxon>
        <taxon>Bacillati</taxon>
        <taxon>Actinomycetota</taxon>
        <taxon>Actinomycetes</taxon>
        <taxon>Mycobacteriales</taxon>
        <taxon>Mycobacteriaceae</taxon>
        <taxon>Mycolicibacterium</taxon>
    </lineage>
</organism>
<dbReference type="EMBL" id="BCSY01000116">
    <property type="protein sequence ID" value="GAS98930.1"/>
    <property type="molecule type" value="Genomic_DNA"/>
</dbReference>
<reference evidence="2" key="2">
    <citation type="submission" date="2016-02" db="EMBL/GenBank/DDBJ databases">
        <title>Draft genome sequence of five rapidly growing Mycobacterium species.</title>
        <authorList>
            <person name="Katahira K."/>
            <person name="Gotou Y."/>
            <person name="Iida K."/>
            <person name="Ogura Y."/>
            <person name="Hayashi T."/>
        </authorList>
    </citation>
    <scope>NUCLEOTIDE SEQUENCE [LARGE SCALE GENOMIC DNA]</scope>
    <source>
        <strain evidence="2">JCM15298</strain>
    </source>
</reference>
<dbReference type="AlphaFoldDB" id="A0A117IC35"/>
<proteinExistence type="predicted"/>
<keyword evidence="2" id="KW-1185">Reference proteome</keyword>
<sequence>MAWPIVQWNGAPHYQAQGDFLIPVDPSTGAAVIMLRENGGVGAGFSAIEKGEPGVPAELANQIAFTGLAHDDLTPASASFVTLVPPSTTTPGKYQLVLSLHRGKPGEDGDTILVPADFGGGLPGQTLVLNDAADGFILVTPKIPEACFPA</sequence>
<reference evidence="2" key="1">
    <citation type="journal article" date="2016" name="Genome Announc.">
        <title>Draft Genome Sequences of Five Rapidly Growing Mycobacterium Species, M. thermoresistibile, M. fortuitum subsp. acetamidolyticum, M. canariasense, M. brisbanense, and M. novocastrense.</title>
        <authorList>
            <person name="Katahira K."/>
            <person name="Ogura Y."/>
            <person name="Gotoh Y."/>
            <person name="Hayashi T."/>
        </authorList>
    </citation>
    <scope>NUCLEOTIDE SEQUENCE [LARGE SCALE GENOMIC DNA]</scope>
    <source>
        <strain evidence="2">JCM15298</strain>
    </source>
</reference>
<protein>
    <submittedName>
        <fullName evidence="1">Minor tail protein</fullName>
    </submittedName>
</protein>
<dbReference type="Proteomes" id="UP000069443">
    <property type="component" value="Unassembled WGS sequence"/>
</dbReference>
<evidence type="ECO:0000313" key="1">
    <source>
        <dbReference type="EMBL" id="GAS98930.1"/>
    </source>
</evidence>